<dbReference type="Pfam" id="PF00096">
    <property type="entry name" value="zf-C2H2"/>
    <property type="match status" value="1"/>
</dbReference>
<accession>A0AAN5CZX2</accession>
<keyword evidence="1" id="KW-0863">Zinc-finger</keyword>
<dbReference type="AlphaFoldDB" id="A0AAN5CZX2"/>
<evidence type="ECO:0000259" key="3">
    <source>
        <dbReference type="PROSITE" id="PS50157"/>
    </source>
</evidence>
<keyword evidence="1" id="KW-0479">Metal-binding</keyword>
<dbReference type="Pfam" id="PF05605">
    <property type="entry name" value="zf-Di19"/>
    <property type="match status" value="1"/>
</dbReference>
<dbReference type="PROSITE" id="PS00028">
    <property type="entry name" value="ZINC_FINGER_C2H2_1"/>
    <property type="match status" value="5"/>
</dbReference>
<protein>
    <recommendedName>
        <fullName evidence="3">C2H2-type domain-containing protein</fullName>
    </recommendedName>
</protein>
<gene>
    <name evidence="4" type="ORF">PMAYCL1PPCAC_23959</name>
</gene>
<evidence type="ECO:0000256" key="2">
    <source>
        <dbReference type="SAM" id="MobiDB-lite"/>
    </source>
</evidence>
<feature type="domain" description="C2H2-type" evidence="3">
    <location>
        <begin position="283"/>
        <end position="305"/>
    </location>
</feature>
<dbReference type="GO" id="GO:0008270">
    <property type="term" value="F:zinc ion binding"/>
    <property type="evidence" value="ECO:0007669"/>
    <property type="project" value="UniProtKB-KW"/>
</dbReference>
<dbReference type="Gene3D" id="3.30.160.60">
    <property type="entry name" value="Classic Zinc Finger"/>
    <property type="match status" value="4"/>
</dbReference>
<feature type="domain" description="C2H2-type" evidence="3">
    <location>
        <begin position="401"/>
        <end position="429"/>
    </location>
</feature>
<evidence type="ECO:0000313" key="5">
    <source>
        <dbReference type="Proteomes" id="UP001328107"/>
    </source>
</evidence>
<dbReference type="SUPFAM" id="SSF57667">
    <property type="entry name" value="beta-beta-alpha zinc fingers"/>
    <property type="match status" value="2"/>
</dbReference>
<feature type="domain" description="C2H2-type" evidence="3">
    <location>
        <begin position="309"/>
        <end position="332"/>
    </location>
</feature>
<evidence type="ECO:0000313" key="4">
    <source>
        <dbReference type="EMBL" id="GMR53764.1"/>
    </source>
</evidence>
<reference evidence="5" key="1">
    <citation type="submission" date="2022-10" db="EMBL/GenBank/DDBJ databases">
        <title>Genome assembly of Pristionchus species.</title>
        <authorList>
            <person name="Yoshida K."/>
            <person name="Sommer R.J."/>
        </authorList>
    </citation>
    <scope>NUCLEOTIDE SEQUENCE [LARGE SCALE GENOMIC DNA]</scope>
    <source>
        <strain evidence="5">RS5460</strain>
    </source>
</reference>
<feature type="domain" description="C2H2-type" evidence="3">
    <location>
        <begin position="341"/>
        <end position="370"/>
    </location>
</feature>
<dbReference type="InterPro" id="IPR013087">
    <property type="entry name" value="Znf_C2H2_type"/>
</dbReference>
<dbReference type="EMBL" id="BTRK01000005">
    <property type="protein sequence ID" value="GMR53764.1"/>
    <property type="molecule type" value="Genomic_DNA"/>
</dbReference>
<dbReference type="InterPro" id="IPR036236">
    <property type="entry name" value="Znf_C2H2_sf"/>
</dbReference>
<keyword evidence="5" id="KW-1185">Reference proteome</keyword>
<sequence>MDNGREDSFSVEEEDWTSCDNEGREEEEMSGERGSDEELESLESGMRMEEMATPSWLFILHADNEVGVAFTCLCNECEWKGEEETQLALHLQGHVHSVYGGGSEDGMDGRWEGGDNDLDALFVACPIPFCNRAFSIHAKCAMASHMSMHAHHASLQKKGFIALNSKAEFTRLRSCGRKEKLVCVHAGDAHVCMWDDCDITFLDINEFFSHVLSHMEFVHDGNCLWDSCTHKFKQKSRLLPHVHHHMGMKAGACPFCGEVFSSFSKLYDHIARRMGEDALRESVLCKLCRKAFPNEKSLRLHAKRHVVRVRCDECGVLFSSKHDLTRHWGNVHPLLPLSPQLICSFPNCSSTFTSNSKLMQHLKRHSEGGQTCPYCTREFRWAKQLTKHINLEHNKNGIPQYVCHVCDGQYEEGSSLSRHLKKKHSVALPPGFPRFQYKKCEDGMYRLQTNRPYS</sequence>
<evidence type="ECO:0000256" key="1">
    <source>
        <dbReference type="PROSITE-ProRule" id="PRU00042"/>
    </source>
</evidence>
<name>A0AAN5CZX2_9BILA</name>
<feature type="compositionally biased region" description="Acidic residues" evidence="2">
    <location>
        <begin position="9"/>
        <end position="29"/>
    </location>
</feature>
<feature type="region of interest" description="Disordered" evidence="2">
    <location>
        <begin position="1"/>
        <end position="41"/>
    </location>
</feature>
<dbReference type="PANTHER" id="PTHR21393">
    <property type="entry name" value="MITOCHONDRIAL 28S RIBOSOMAL PROTEIN S27"/>
    <property type="match status" value="1"/>
</dbReference>
<dbReference type="PANTHER" id="PTHR21393:SF0">
    <property type="entry name" value="SMALL RIBOSOMAL SUBUNIT PROTEIN MS27"/>
    <property type="match status" value="1"/>
</dbReference>
<dbReference type="InterPro" id="IPR019266">
    <property type="entry name" value="Ribosomal_mS27"/>
</dbReference>
<dbReference type="Proteomes" id="UP001328107">
    <property type="component" value="Unassembled WGS sequence"/>
</dbReference>
<organism evidence="4 5">
    <name type="scientific">Pristionchus mayeri</name>
    <dbReference type="NCBI Taxonomy" id="1317129"/>
    <lineage>
        <taxon>Eukaryota</taxon>
        <taxon>Metazoa</taxon>
        <taxon>Ecdysozoa</taxon>
        <taxon>Nematoda</taxon>
        <taxon>Chromadorea</taxon>
        <taxon>Rhabditida</taxon>
        <taxon>Rhabditina</taxon>
        <taxon>Diplogasteromorpha</taxon>
        <taxon>Diplogasteroidea</taxon>
        <taxon>Neodiplogasteridae</taxon>
        <taxon>Pristionchus</taxon>
    </lineage>
</organism>
<dbReference type="PROSITE" id="PS50157">
    <property type="entry name" value="ZINC_FINGER_C2H2_2"/>
    <property type="match status" value="4"/>
</dbReference>
<dbReference type="SMART" id="SM00355">
    <property type="entry name" value="ZnF_C2H2"/>
    <property type="match status" value="10"/>
</dbReference>
<keyword evidence="1" id="KW-0862">Zinc</keyword>
<dbReference type="InterPro" id="IPR008598">
    <property type="entry name" value="Di19_Zn-bd"/>
</dbReference>
<comment type="caution">
    <text evidence="4">The sequence shown here is derived from an EMBL/GenBank/DDBJ whole genome shotgun (WGS) entry which is preliminary data.</text>
</comment>
<proteinExistence type="predicted"/>
<dbReference type="GO" id="GO:0005739">
    <property type="term" value="C:mitochondrion"/>
    <property type="evidence" value="ECO:0007669"/>
    <property type="project" value="TreeGrafter"/>
</dbReference>